<dbReference type="FunFam" id="2.40.10.10:FF:000146">
    <property type="entry name" value="Serine protease 53"/>
    <property type="match status" value="1"/>
</dbReference>
<dbReference type="InterPro" id="IPR043504">
    <property type="entry name" value="Peptidase_S1_PA_chymotrypsin"/>
</dbReference>
<dbReference type="PANTHER" id="PTHR24276:SF91">
    <property type="entry name" value="AT26814P-RELATED"/>
    <property type="match status" value="1"/>
</dbReference>
<keyword evidence="9" id="KW-1015">Disulfide bond</keyword>
<dbReference type="InterPro" id="IPR050430">
    <property type="entry name" value="Peptidase_S1"/>
</dbReference>
<dbReference type="Pfam" id="PF00089">
    <property type="entry name" value="Trypsin"/>
    <property type="match status" value="1"/>
</dbReference>
<keyword evidence="12" id="KW-1185">Reference proteome</keyword>
<evidence type="ECO:0000256" key="9">
    <source>
        <dbReference type="ARBA" id="ARBA00023157"/>
    </source>
</evidence>
<comment type="caution">
    <text evidence="11">The sequence shown here is derived from an EMBL/GenBank/DDBJ whole genome shotgun (WGS) entry which is preliminary data.</text>
</comment>
<comment type="similarity">
    <text evidence="2">Belongs to the peptidase S1 family.</text>
</comment>
<evidence type="ECO:0000256" key="5">
    <source>
        <dbReference type="ARBA" id="ARBA00022729"/>
    </source>
</evidence>
<organism evidence="11 12">
    <name type="scientific">Aphidius gifuensis</name>
    <name type="common">Parasitoid wasp</name>
    <dbReference type="NCBI Taxonomy" id="684658"/>
    <lineage>
        <taxon>Eukaryota</taxon>
        <taxon>Metazoa</taxon>
        <taxon>Ecdysozoa</taxon>
        <taxon>Arthropoda</taxon>
        <taxon>Hexapoda</taxon>
        <taxon>Insecta</taxon>
        <taxon>Pterygota</taxon>
        <taxon>Neoptera</taxon>
        <taxon>Endopterygota</taxon>
        <taxon>Hymenoptera</taxon>
        <taxon>Apocrita</taxon>
        <taxon>Ichneumonoidea</taxon>
        <taxon>Braconidae</taxon>
        <taxon>Aphidiinae</taxon>
        <taxon>Aphidius</taxon>
    </lineage>
</organism>
<evidence type="ECO:0000259" key="10">
    <source>
        <dbReference type="PROSITE" id="PS50240"/>
    </source>
</evidence>
<dbReference type="InterPro" id="IPR001254">
    <property type="entry name" value="Trypsin_dom"/>
</dbReference>
<evidence type="ECO:0000256" key="2">
    <source>
        <dbReference type="ARBA" id="ARBA00007664"/>
    </source>
</evidence>
<dbReference type="GO" id="GO:0004252">
    <property type="term" value="F:serine-type endopeptidase activity"/>
    <property type="evidence" value="ECO:0007669"/>
    <property type="project" value="InterPro"/>
</dbReference>
<evidence type="ECO:0000256" key="8">
    <source>
        <dbReference type="ARBA" id="ARBA00023145"/>
    </source>
</evidence>
<proteinExistence type="inferred from homology"/>
<dbReference type="Gene3D" id="2.40.10.10">
    <property type="entry name" value="Trypsin-like serine proteases"/>
    <property type="match status" value="2"/>
</dbReference>
<dbReference type="OrthoDB" id="6755574at2759"/>
<dbReference type="PRINTS" id="PR00722">
    <property type="entry name" value="CHYMOTRYPSIN"/>
</dbReference>
<dbReference type="EMBL" id="JACMRX010000004">
    <property type="protein sequence ID" value="KAF7991036.1"/>
    <property type="molecule type" value="Genomic_DNA"/>
</dbReference>
<protein>
    <recommendedName>
        <fullName evidence="10">Peptidase S1 domain-containing protein</fullName>
    </recommendedName>
</protein>
<name>A0A834XUI7_APHGI</name>
<dbReference type="InterPro" id="IPR018114">
    <property type="entry name" value="TRYPSIN_HIS"/>
</dbReference>
<dbReference type="GO" id="GO:0005576">
    <property type="term" value="C:extracellular region"/>
    <property type="evidence" value="ECO:0007669"/>
    <property type="project" value="UniProtKB-SubCell"/>
</dbReference>
<sequence>MLSTIIIAFGVIETFVGGHALFQTRILGGENASDGEFPYMVSLRRDGLHFCGGAIISPRHILTAAHCFVGKADPPYITNLTVVSGAVKKRYHGQSHNVLKVTVHPNFTRGFEARWRDDIAVLTVSQKIVVNNRQSSIPLPTQDTPGDVTAVLTGWGQLSSTDFIEPDVLQKRHVRILKNKDCNDKNSRMLDSQICGYDGEGTGFCNGDSGSPLVYNDEVVGIVSFSVLCGLGYPDLYTRVYHYLDFIRSAM</sequence>
<accession>A0A834XUI7</accession>
<keyword evidence="5" id="KW-0732">Signal</keyword>
<feature type="domain" description="Peptidase S1" evidence="10">
    <location>
        <begin position="26"/>
        <end position="251"/>
    </location>
</feature>
<evidence type="ECO:0000256" key="7">
    <source>
        <dbReference type="ARBA" id="ARBA00022825"/>
    </source>
</evidence>
<evidence type="ECO:0000256" key="4">
    <source>
        <dbReference type="ARBA" id="ARBA00022670"/>
    </source>
</evidence>
<evidence type="ECO:0000313" key="12">
    <source>
        <dbReference type="Proteomes" id="UP000639338"/>
    </source>
</evidence>
<keyword evidence="7" id="KW-0720">Serine protease</keyword>
<keyword evidence="4" id="KW-0645">Protease</keyword>
<evidence type="ECO:0000256" key="6">
    <source>
        <dbReference type="ARBA" id="ARBA00022801"/>
    </source>
</evidence>
<evidence type="ECO:0000256" key="1">
    <source>
        <dbReference type="ARBA" id="ARBA00004613"/>
    </source>
</evidence>
<dbReference type="PROSITE" id="PS50240">
    <property type="entry name" value="TRYPSIN_DOM"/>
    <property type="match status" value="1"/>
</dbReference>
<gene>
    <name evidence="11" type="ORF">HCN44_000841</name>
</gene>
<dbReference type="PANTHER" id="PTHR24276">
    <property type="entry name" value="POLYSERASE-RELATED"/>
    <property type="match status" value="1"/>
</dbReference>
<dbReference type="InterPro" id="IPR001314">
    <property type="entry name" value="Peptidase_S1A"/>
</dbReference>
<comment type="subcellular location">
    <subcellularLocation>
        <location evidence="1">Secreted</location>
    </subcellularLocation>
</comment>
<dbReference type="PROSITE" id="PS00134">
    <property type="entry name" value="TRYPSIN_HIS"/>
    <property type="match status" value="1"/>
</dbReference>
<dbReference type="InterPro" id="IPR009003">
    <property type="entry name" value="Peptidase_S1_PA"/>
</dbReference>
<dbReference type="SUPFAM" id="SSF50494">
    <property type="entry name" value="Trypsin-like serine proteases"/>
    <property type="match status" value="1"/>
</dbReference>
<keyword evidence="8" id="KW-0865">Zymogen</keyword>
<keyword evidence="3" id="KW-0964">Secreted</keyword>
<reference evidence="11 12" key="1">
    <citation type="submission" date="2020-08" db="EMBL/GenBank/DDBJ databases">
        <title>Aphidius gifuensis genome sequencing and assembly.</title>
        <authorList>
            <person name="Du Z."/>
        </authorList>
    </citation>
    <scope>NUCLEOTIDE SEQUENCE [LARGE SCALE GENOMIC DNA]</scope>
    <source>
        <strain evidence="11">YNYX2018</strain>
        <tissue evidence="11">Adults</tissue>
    </source>
</reference>
<evidence type="ECO:0000313" key="11">
    <source>
        <dbReference type="EMBL" id="KAF7991036.1"/>
    </source>
</evidence>
<keyword evidence="6" id="KW-0378">Hydrolase</keyword>
<evidence type="ECO:0000256" key="3">
    <source>
        <dbReference type="ARBA" id="ARBA00022525"/>
    </source>
</evidence>
<dbReference type="SMART" id="SM00020">
    <property type="entry name" value="Tryp_SPc"/>
    <property type="match status" value="1"/>
</dbReference>
<dbReference type="Proteomes" id="UP000639338">
    <property type="component" value="Unassembled WGS sequence"/>
</dbReference>
<dbReference type="CDD" id="cd00190">
    <property type="entry name" value="Tryp_SPc"/>
    <property type="match status" value="1"/>
</dbReference>
<dbReference type="GO" id="GO:0006508">
    <property type="term" value="P:proteolysis"/>
    <property type="evidence" value="ECO:0007669"/>
    <property type="project" value="UniProtKB-KW"/>
</dbReference>
<dbReference type="AlphaFoldDB" id="A0A834XUI7"/>